<keyword evidence="4" id="KW-1185">Reference proteome</keyword>
<dbReference type="Pfam" id="PF18557">
    <property type="entry name" value="NepR"/>
    <property type="match status" value="1"/>
</dbReference>
<evidence type="ECO:0000256" key="1">
    <source>
        <dbReference type="SAM" id="MobiDB-lite"/>
    </source>
</evidence>
<reference evidence="3 4" key="1">
    <citation type="submission" date="2024-09" db="EMBL/GenBank/DDBJ databases">
        <authorList>
            <person name="Sun Q."/>
            <person name="Mori K."/>
        </authorList>
    </citation>
    <scope>NUCLEOTIDE SEQUENCE [LARGE SCALE GENOMIC DNA]</scope>
    <source>
        <strain evidence="3 4">NCAIM B.02537</strain>
    </source>
</reference>
<dbReference type="EMBL" id="JBHLTL010000001">
    <property type="protein sequence ID" value="MFC0588597.1"/>
    <property type="molecule type" value="Genomic_DNA"/>
</dbReference>
<evidence type="ECO:0000313" key="3">
    <source>
        <dbReference type="EMBL" id="MFC0588597.1"/>
    </source>
</evidence>
<evidence type="ECO:0000259" key="2">
    <source>
        <dbReference type="Pfam" id="PF18557"/>
    </source>
</evidence>
<dbReference type="InterPro" id="IPR041649">
    <property type="entry name" value="NepR"/>
</dbReference>
<dbReference type="RefSeq" id="WP_379480093.1">
    <property type="nucleotide sequence ID" value="NZ_JBHLTL010000001.1"/>
</dbReference>
<organism evidence="3 4">
    <name type="scientific">Novosphingobium aquiterrae</name>
    <dbReference type="NCBI Taxonomy" id="624388"/>
    <lineage>
        <taxon>Bacteria</taxon>
        <taxon>Pseudomonadati</taxon>
        <taxon>Pseudomonadota</taxon>
        <taxon>Alphaproteobacteria</taxon>
        <taxon>Sphingomonadales</taxon>
        <taxon>Sphingomonadaceae</taxon>
        <taxon>Novosphingobium</taxon>
    </lineage>
</organism>
<feature type="domain" description="Anti-sigma factor NepR" evidence="2">
    <location>
        <begin position="25"/>
        <end position="59"/>
    </location>
</feature>
<evidence type="ECO:0000313" key="4">
    <source>
        <dbReference type="Proteomes" id="UP001589943"/>
    </source>
</evidence>
<gene>
    <name evidence="3" type="ORF">ACFFF7_04160</name>
</gene>
<sequence>MTDQDFSKSGKSKDGDPKKTASPRQPGWADGLRKLYDSVANEPLPDSFDDLLKKLDQADDV</sequence>
<protein>
    <submittedName>
        <fullName evidence="3">NepR family anti-sigma factor</fullName>
    </submittedName>
</protein>
<proteinExistence type="predicted"/>
<feature type="region of interest" description="Disordered" evidence="1">
    <location>
        <begin position="1"/>
        <end position="30"/>
    </location>
</feature>
<accession>A0ABV6PGT7</accession>
<name>A0ABV6PGT7_9SPHN</name>
<dbReference type="Proteomes" id="UP001589943">
    <property type="component" value="Unassembled WGS sequence"/>
</dbReference>
<feature type="compositionally biased region" description="Basic and acidic residues" evidence="1">
    <location>
        <begin position="1"/>
        <end position="19"/>
    </location>
</feature>
<comment type="caution">
    <text evidence="3">The sequence shown here is derived from an EMBL/GenBank/DDBJ whole genome shotgun (WGS) entry which is preliminary data.</text>
</comment>